<keyword evidence="1" id="KW-1133">Transmembrane helix</keyword>
<accession>A0ABM1B2A0</accession>
<dbReference type="GeneID" id="106458370"/>
<evidence type="ECO:0000313" key="2">
    <source>
        <dbReference type="Proteomes" id="UP000694941"/>
    </source>
</evidence>
<proteinExistence type="predicted"/>
<protein>
    <submittedName>
        <fullName evidence="3">Uncharacterized protein LOC106458370</fullName>
    </submittedName>
</protein>
<name>A0ABM1B2A0_LIMPO</name>
<keyword evidence="1" id="KW-0472">Membrane</keyword>
<evidence type="ECO:0000256" key="1">
    <source>
        <dbReference type="SAM" id="Phobius"/>
    </source>
</evidence>
<dbReference type="Proteomes" id="UP000694941">
    <property type="component" value="Unplaced"/>
</dbReference>
<feature type="transmembrane region" description="Helical" evidence="1">
    <location>
        <begin position="15"/>
        <end position="32"/>
    </location>
</feature>
<gene>
    <name evidence="3" type="primary">LOC106458370</name>
</gene>
<evidence type="ECO:0000313" key="3">
    <source>
        <dbReference type="RefSeq" id="XP_013773332.1"/>
    </source>
</evidence>
<dbReference type="RefSeq" id="XP_013773332.1">
    <property type="nucleotide sequence ID" value="XM_013917878.2"/>
</dbReference>
<organism evidence="2 3">
    <name type="scientific">Limulus polyphemus</name>
    <name type="common">Atlantic horseshoe crab</name>
    <dbReference type="NCBI Taxonomy" id="6850"/>
    <lineage>
        <taxon>Eukaryota</taxon>
        <taxon>Metazoa</taxon>
        <taxon>Ecdysozoa</taxon>
        <taxon>Arthropoda</taxon>
        <taxon>Chelicerata</taxon>
        <taxon>Merostomata</taxon>
        <taxon>Xiphosura</taxon>
        <taxon>Limulidae</taxon>
        <taxon>Limulus</taxon>
    </lineage>
</organism>
<keyword evidence="2" id="KW-1185">Reference proteome</keyword>
<keyword evidence="1" id="KW-0812">Transmembrane</keyword>
<sequence>MEEVSHVKFRFTTMITWYFLTFLIGCIFAGATEKAHHRSLRYAGLPNSPIFHINSFTGTNFFRPSLSRPSSLTSPFRRLSTQFLSNGRPGGFVTKLSSNLLSSVTVPKKKWLTLSKLINLPLNFISNAKPYKLLIHKPNLIKLG</sequence>
<reference evidence="3" key="1">
    <citation type="submission" date="2025-08" db="UniProtKB">
        <authorList>
            <consortium name="RefSeq"/>
        </authorList>
    </citation>
    <scope>IDENTIFICATION</scope>
    <source>
        <tissue evidence="3">Muscle</tissue>
    </source>
</reference>